<dbReference type="RefSeq" id="WP_132490276.1">
    <property type="nucleotide sequence ID" value="NZ_SMKW01000044.1"/>
</dbReference>
<dbReference type="EMBL" id="SMKW01000044">
    <property type="protein sequence ID" value="TDD42799.1"/>
    <property type="molecule type" value="Genomic_DNA"/>
</dbReference>
<dbReference type="Pfam" id="PF11887">
    <property type="entry name" value="Mce4_CUP1"/>
    <property type="match status" value="1"/>
</dbReference>
<comment type="caution">
    <text evidence="4">The sequence shown here is derived from an EMBL/GenBank/DDBJ whole genome shotgun (WGS) entry which is preliminary data.</text>
</comment>
<protein>
    <submittedName>
        <fullName evidence="4">MCE family protein</fullName>
    </submittedName>
</protein>
<dbReference type="Pfam" id="PF02470">
    <property type="entry name" value="MlaD"/>
    <property type="match status" value="1"/>
</dbReference>
<reference evidence="4 5" key="1">
    <citation type="submission" date="2019-03" db="EMBL/GenBank/DDBJ databases">
        <title>Draft genome sequences of novel Actinobacteria.</title>
        <authorList>
            <person name="Sahin N."/>
            <person name="Ay H."/>
            <person name="Saygin H."/>
        </authorList>
    </citation>
    <scope>NUCLEOTIDE SEQUENCE [LARGE SCALE GENOMIC DNA]</scope>
    <source>
        <strain evidence="4 5">7K502</strain>
    </source>
</reference>
<dbReference type="PANTHER" id="PTHR33371:SF16">
    <property type="entry name" value="MCE-FAMILY PROTEIN MCE3F"/>
    <property type="match status" value="1"/>
</dbReference>
<sequence>MLTRRVRLQIIAFVAIALVGVSYAGARYAGLDRLFGPRGYVVTLQLADTGGVFNNAEVTYRGVPVGRVGDLKLTGTGVEVPLDIESSAPRIPRDVQAVVTNRSAVGEQYVDLRPKSDDGPFLADGSVIAQESATTPLPVESLMTNLDAFANSVPEESLRTVVSELGTAFRDNGGHLQTILDTSREFTAAAQEHLPQTVQLLQDGKAVLATQNEQGSAIRSFGEDLRLLSESVKNSDGDLRAVIERAPPAARQVSALLQENQQLGPLLANLTTTSRVMAERVDGIEQIMTLYPAIVTASNTVVPGDGTAHFGLVLNVFDPLPCTKGYESTERRAGDDFREMPLNPNAHCAEPQGSDTSVRGAQNAPGQ</sequence>
<evidence type="ECO:0000259" key="3">
    <source>
        <dbReference type="Pfam" id="PF11887"/>
    </source>
</evidence>
<organism evidence="4 5">
    <name type="scientific">Saccharopolyspora elongata</name>
    <dbReference type="NCBI Taxonomy" id="2530387"/>
    <lineage>
        <taxon>Bacteria</taxon>
        <taxon>Bacillati</taxon>
        <taxon>Actinomycetota</taxon>
        <taxon>Actinomycetes</taxon>
        <taxon>Pseudonocardiales</taxon>
        <taxon>Pseudonocardiaceae</taxon>
        <taxon>Saccharopolyspora</taxon>
    </lineage>
</organism>
<proteinExistence type="predicted"/>
<evidence type="ECO:0000259" key="2">
    <source>
        <dbReference type="Pfam" id="PF02470"/>
    </source>
</evidence>
<gene>
    <name evidence="4" type="ORF">E1288_28320</name>
</gene>
<dbReference type="Proteomes" id="UP000294947">
    <property type="component" value="Unassembled WGS sequence"/>
</dbReference>
<dbReference type="NCBIfam" id="TIGR00996">
    <property type="entry name" value="Mtu_fam_mce"/>
    <property type="match status" value="1"/>
</dbReference>
<dbReference type="PANTHER" id="PTHR33371">
    <property type="entry name" value="INTERMEMBRANE PHOSPHOLIPID TRANSPORT SYSTEM BINDING PROTEIN MLAD-RELATED"/>
    <property type="match status" value="1"/>
</dbReference>
<evidence type="ECO:0000313" key="4">
    <source>
        <dbReference type="EMBL" id="TDD42799.1"/>
    </source>
</evidence>
<feature type="domain" description="Mce/MlaD" evidence="2">
    <location>
        <begin position="38"/>
        <end position="114"/>
    </location>
</feature>
<keyword evidence="5" id="KW-1185">Reference proteome</keyword>
<feature type="domain" description="Mammalian cell entry C-terminal" evidence="3">
    <location>
        <begin position="122"/>
        <end position="293"/>
    </location>
</feature>
<dbReference type="GO" id="GO:0005576">
    <property type="term" value="C:extracellular region"/>
    <property type="evidence" value="ECO:0007669"/>
    <property type="project" value="TreeGrafter"/>
</dbReference>
<evidence type="ECO:0000256" key="1">
    <source>
        <dbReference type="SAM" id="MobiDB-lite"/>
    </source>
</evidence>
<feature type="compositionally biased region" description="Basic and acidic residues" evidence="1">
    <location>
        <begin position="327"/>
        <end position="339"/>
    </location>
</feature>
<dbReference type="InterPro" id="IPR052336">
    <property type="entry name" value="MlaD_Phospholipid_Transporter"/>
</dbReference>
<name>A0A4R4YFY3_9PSEU</name>
<dbReference type="AlphaFoldDB" id="A0A4R4YFY3"/>
<dbReference type="OrthoDB" id="4741753at2"/>
<dbReference type="InterPro" id="IPR003399">
    <property type="entry name" value="Mce/MlaD"/>
</dbReference>
<feature type="compositionally biased region" description="Polar residues" evidence="1">
    <location>
        <begin position="353"/>
        <end position="367"/>
    </location>
</feature>
<accession>A0A4R4YFY3</accession>
<dbReference type="InterPro" id="IPR024516">
    <property type="entry name" value="Mce_C"/>
</dbReference>
<evidence type="ECO:0000313" key="5">
    <source>
        <dbReference type="Proteomes" id="UP000294947"/>
    </source>
</evidence>
<feature type="region of interest" description="Disordered" evidence="1">
    <location>
        <begin position="327"/>
        <end position="367"/>
    </location>
</feature>
<dbReference type="InterPro" id="IPR005693">
    <property type="entry name" value="Mce"/>
</dbReference>